<dbReference type="Proteomes" id="UP000490821">
    <property type="component" value="Unassembled WGS sequence"/>
</dbReference>
<sequence>MNTGTVKWFNSEKGFGFITKDNGGDLFVHFSAIQGNGFKSLEEGAKVSFDIVESDRGEQASNVVTL</sequence>
<reference evidence="6" key="2">
    <citation type="submission" date="2016-10" db="EMBL/GenBank/DDBJ databases">
        <authorList>
            <person name="de Groot N.N."/>
        </authorList>
    </citation>
    <scope>NUCLEOTIDE SEQUENCE [LARGE SCALE GENOMIC DNA]</scope>
    <source>
        <strain evidence="6">DSM 1551</strain>
    </source>
</reference>
<evidence type="ECO:0000256" key="3">
    <source>
        <dbReference type="RuleBase" id="RU000408"/>
    </source>
</evidence>
<evidence type="ECO:0000313" key="7">
    <source>
        <dbReference type="Proteomes" id="UP000198558"/>
    </source>
</evidence>
<evidence type="ECO:0000256" key="1">
    <source>
        <dbReference type="ARBA" id="ARBA00004496"/>
    </source>
</evidence>
<dbReference type="Gene3D" id="6.20.370.130">
    <property type="match status" value="1"/>
</dbReference>
<dbReference type="EMBL" id="FOIN01000010">
    <property type="protein sequence ID" value="SET41697.1"/>
    <property type="molecule type" value="Genomic_DNA"/>
</dbReference>
<dbReference type="EMBL" id="BLMI01000272">
    <property type="protein sequence ID" value="GFI42181.1"/>
    <property type="molecule type" value="Genomic_DNA"/>
</dbReference>
<dbReference type="PANTHER" id="PTHR11544">
    <property type="entry name" value="COLD SHOCK DOMAIN CONTAINING PROTEINS"/>
    <property type="match status" value="1"/>
</dbReference>
<comment type="subcellular location">
    <subcellularLocation>
        <location evidence="1 3">Cytoplasm</location>
    </subcellularLocation>
</comment>
<reference evidence="7" key="1">
    <citation type="submission" date="2016-10" db="EMBL/GenBank/DDBJ databases">
        <authorList>
            <person name="Varghese N."/>
            <person name="Submissions S."/>
        </authorList>
    </citation>
    <scope>NUCLEOTIDE SEQUENCE [LARGE SCALE GENOMIC DNA]</scope>
    <source>
        <strain evidence="7">DSM 1551</strain>
    </source>
</reference>
<evidence type="ECO:0000313" key="8">
    <source>
        <dbReference type="Proteomes" id="UP000490821"/>
    </source>
</evidence>
<proteinExistence type="predicted"/>
<dbReference type="InterPro" id="IPR012340">
    <property type="entry name" value="NA-bd_OB-fold"/>
</dbReference>
<reference evidence="5 8" key="3">
    <citation type="journal article" date="2020" name="Microbiome">
        <title>Single-cell genomics of uncultured bacteria reveals dietary fiber responders in the mouse gut microbiota.</title>
        <authorList>
            <person name="Chijiiwa R."/>
            <person name="Hosokawa M."/>
            <person name="Kogawa M."/>
            <person name="Nishikawa Y."/>
            <person name="Ide K."/>
            <person name="Sakanashi C."/>
            <person name="Takahashi K."/>
            <person name="Takeyama H."/>
        </authorList>
    </citation>
    <scope>NUCLEOTIDE SEQUENCE [LARGE SCALE GENOMIC DNA]</scope>
    <source>
        <strain evidence="5">IMSAGC_017</strain>
    </source>
</reference>
<keyword evidence="7" id="KW-1185">Reference proteome</keyword>
<dbReference type="Proteomes" id="UP000198558">
    <property type="component" value="Unassembled WGS sequence"/>
</dbReference>
<dbReference type="InterPro" id="IPR050181">
    <property type="entry name" value="Cold_shock_domain"/>
</dbReference>
<keyword evidence="2" id="KW-0963">Cytoplasm</keyword>
<dbReference type="InterPro" id="IPR011129">
    <property type="entry name" value="CSD"/>
</dbReference>
<dbReference type="CDD" id="cd04458">
    <property type="entry name" value="CSP_CDS"/>
    <property type="match status" value="1"/>
</dbReference>
<evidence type="ECO:0000313" key="5">
    <source>
        <dbReference type="EMBL" id="GFI42181.1"/>
    </source>
</evidence>
<dbReference type="FunFam" id="2.40.50.140:FF:000006">
    <property type="entry name" value="Cold shock protein CspC"/>
    <property type="match status" value="1"/>
</dbReference>
<dbReference type="GO" id="GO:0005737">
    <property type="term" value="C:cytoplasm"/>
    <property type="evidence" value="ECO:0007669"/>
    <property type="project" value="UniProtKB-SubCell"/>
</dbReference>
<organism evidence="6 7">
    <name type="scientific">Thomasclavelia cocleata</name>
    <dbReference type="NCBI Taxonomy" id="69824"/>
    <lineage>
        <taxon>Bacteria</taxon>
        <taxon>Bacillati</taxon>
        <taxon>Bacillota</taxon>
        <taxon>Erysipelotrichia</taxon>
        <taxon>Erysipelotrichales</taxon>
        <taxon>Coprobacillaceae</taxon>
        <taxon>Thomasclavelia</taxon>
    </lineage>
</organism>
<dbReference type="RefSeq" id="WP_092353419.1">
    <property type="nucleotide sequence ID" value="NZ_BLMI01000272.1"/>
</dbReference>
<dbReference type="InterPro" id="IPR019844">
    <property type="entry name" value="CSD_CS"/>
</dbReference>
<dbReference type="GeneID" id="78288177"/>
<dbReference type="Gene3D" id="2.40.50.140">
    <property type="entry name" value="Nucleic acid-binding proteins"/>
    <property type="match status" value="1"/>
</dbReference>
<evidence type="ECO:0000259" key="4">
    <source>
        <dbReference type="PROSITE" id="PS51857"/>
    </source>
</evidence>
<dbReference type="GO" id="GO:0051252">
    <property type="term" value="P:regulation of RNA metabolic process"/>
    <property type="evidence" value="ECO:0007669"/>
    <property type="project" value="UniProtKB-ARBA"/>
</dbReference>
<gene>
    <name evidence="5" type="primary">cspLA</name>
    <name evidence="5" type="ORF">IMSAGC017_02228</name>
    <name evidence="6" type="ORF">SAMN04489758_11011</name>
</gene>
<dbReference type="PIRSF" id="PIRSF002599">
    <property type="entry name" value="Cold_shock_A"/>
    <property type="match status" value="1"/>
</dbReference>
<dbReference type="SMART" id="SM00357">
    <property type="entry name" value="CSP"/>
    <property type="match status" value="1"/>
</dbReference>
<dbReference type="InterPro" id="IPR002059">
    <property type="entry name" value="CSP_DNA-bd"/>
</dbReference>
<dbReference type="InterPro" id="IPR012156">
    <property type="entry name" value="Cold_shock_CspA"/>
</dbReference>
<dbReference type="PRINTS" id="PR00050">
    <property type="entry name" value="COLDSHOCK"/>
</dbReference>
<dbReference type="PROSITE" id="PS51857">
    <property type="entry name" value="CSD_2"/>
    <property type="match status" value="1"/>
</dbReference>
<dbReference type="AlphaFoldDB" id="A0A1I0EA08"/>
<keyword evidence="6" id="KW-0238">DNA-binding</keyword>
<dbReference type="SUPFAM" id="SSF50249">
    <property type="entry name" value="Nucleic acid-binding proteins"/>
    <property type="match status" value="1"/>
</dbReference>
<dbReference type="GO" id="GO:0003677">
    <property type="term" value="F:DNA binding"/>
    <property type="evidence" value="ECO:0007669"/>
    <property type="project" value="UniProtKB-KW"/>
</dbReference>
<dbReference type="GO" id="GO:0010468">
    <property type="term" value="P:regulation of gene expression"/>
    <property type="evidence" value="ECO:0007669"/>
    <property type="project" value="UniProtKB-ARBA"/>
</dbReference>
<evidence type="ECO:0000256" key="2">
    <source>
        <dbReference type="ARBA" id="ARBA00022490"/>
    </source>
</evidence>
<dbReference type="OrthoDB" id="9805039at2"/>
<dbReference type="PROSITE" id="PS00352">
    <property type="entry name" value="CSD_1"/>
    <property type="match status" value="1"/>
</dbReference>
<protein>
    <submittedName>
        <fullName evidence="5">Cold shock-like protein CspLA</fullName>
    </submittedName>
    <submittedName>
        <fullName evidence="6">Cold-shock DNA-binding protein family</fullName>
    </submittedName>
</protein>
<name>A0A1I0EA08_9FIRM</name>
<feature type="domain" description="CSD" evidence="4">
    <location>
        <begin position="1"/>
        <end position="65"/>
    </location>
</feature>
<evidence type="ECO:0000313" key="6">
    <source>
        <dbReference type="EMBL" id="SET41697.1"/>
    </source>
</evidence>
<dbReference type="Pfam" id="PF00313">
    <property type="entry name" value="CSD"/>
    <property type="match status" value="1"/>
</dbReference>
<accession>A0A1I0EA08</accession>